<evidence type="ECO:0000313" key="2">
    <source>
        <dbReference type="EMBL" id="KAK7995833.1"/>
    </source>
</evidence>
<dbReference type="Proteomes" id="UP001396898">
    <property type="component" value="Unassembled WGS sequence"/>
</dbReference>
<protein>
    <recommendedName>
        <fullName evidence="4">F-box domain-containing protein</fullName>
    </recommendedName>
</protein>
<evidence type="ECO:0008006" key="4">
    <source>
        <dbReference type="Google" id="ProtNLM"/>
    </source>
</evidence>
<accession>A0ABR1R191</accession>
<sequence length="600" mass="67233">MVNLLALPDELLLIISENLVFNRDRFAFAATCAELHQKLGGAHIYKQVAADERAFDEARLRLSLAGDKHLQDFDLGSGFDPGSGFSWSGPWSEIRAANLAKFDAEGDDYAAVLETFALLEYCTREEEPTRYFPETYHQSLLFRAIRGCSDVGILEQVFDAYLQKYPAAIHGTKHGRIEADMTGAMGVTSFDRVNPADPPVWLACELNRVDVLELLHAKGVNINLVKNHLIVPEGGLGLIETDESRWDEPSFDPHDGVRRADAWNQFARAGMCADRREDVSLWLAERGLGFPSRPNGLTAEDLSDAAGLNHARLVGFLVQHLRCKLSREEYCQAVNAALRAAIKGGNDLPYRRARRLDLVDYSSLGPYDQVFEALVAAGADLRQLGSDDDDDEDRKGPLATAIEFEPSNAPWLLRHQLAEGATDPADVRAALHEAIRYGSWRNPHRLAFFQAIYPARAHLACDPARLATPAGREAAMEDLLNGFIRQMGRWLETTRCCDVGLHIVDLVGRERVGDDQLVKKMQNSHLEALVVAWRDERRRRRRRRRQGSEEAVTTMRWAVPTPPEIPGLPPGVLLEDRGMDENEEYEYVKELLSKMDDDQS</sequence>
<name>A0ABR1R191_9PEZI</name>
<evidence type="ECO:0000256" key="1">
    <source>
        <dbReference type="SAM" id="MobiDB-lite"/>
    </source>
</evidence>
<gene>
    <name evidence="2" type="ORF">PG991_015300</name>
</gene>
<dbReference type="Gene3D" id="1.25.40.20">
    <property type="entry name" value="Ankyrin repeat-containing domain"/>
    <property type="match status" value="1"/>
</dbReference>
<evidence type="ECO:0000313" key="3">
    <source>
        <dbReference type="Proteomes" id="UP001396898"/>
    </source>
</evidence>
<organism evidence="2 3">
    <name type="scientific">Apiospora marii</name>
    <dbReference type="NCBI Taxonomy" id="335849"/>
    <lineage>
        <taxon>Eukaryota</taxon>
        <taxon>Fungi</taxon>
        <taxon>Dikarya</taxon>
        <taxon>Ascomycota</taxon>
        <taxon>Pezizomycotina</taxon>
        <taxon>Sordariomycetes</taxon>
        <taxon>Xylariomycetidae</taxon>
        <taxon>Amphisphaeriales</taxon>
        <taxon>Apiosporaceae</taxon>
        <taxon>Apiospora</taxon>
    </lineage>
</organism>
<reference evidence="2 3" key="1">
    <citation type="submission" date="2023-01" db="EMBL/GenBank/DDBJ databases">
        <title>Analysis of 21 Apiospora genomes using comparative genomics revels a genus with tremendous synthesis potential of carbohydrate active enzymes and secondary metabolites.</title>
        <authorList>
            <person name="Sorensen T."/>
        </authorList>
    </citation>
    <scope>NUCLEOTIDE SEQUENCE [LARGE SCALE GENOMIC DNA]</scope>
    <source>
        <strain evidence="2 3">CBS 20057</strain>
    </source>
</reference>
<dbReference type="EMBL" id="JAQQWI010000022">
    <property type="protein sequence ID" value="KAK7995833.1"/>
    <property type="molecule type" value="Genomic_DNA"/>
</dbReference>
<dbReference type="InterPro" id="IPR036770">
    <property type="entry name" value="Ankyrin_rpt-contain_sf"/>
</dbReference>
<keyword evidence="3" id="KW-1185">Reference proteome</keyword>
<feature type="compositionally biased region" description="Pro residues" evidence="1">
    <location>
        <begin position="560"/>
        <end position="569"/>
    </location>
</feature>
<feature type="region of interest" description="Disordered" evidence="1">
    <location>
        <begin position="540"/>
        <end position="575"/>
    </location>
</feature>
<proteinExistence type="predicted"/>
<comment type="caution">
    <text evidence="2">The sequence shown here is derived from an EMBL/GenBank/DDBJ whole genome shotgun (WGS) entry which is preliminary data.</text>
</comment>